<evidence type="ECO:0000256" key="5">
    <source>
        <dbReference type="ARBA" id="ARBA00022679"/>
    </source>
</evidence>
<evidence type="ECO:0000256" key="6">
    <source>
        <dbReference type="ARBA" id="ARBA00022692"/>
    </source>
</evidence>
<keyword evidence="10 11" id="KW-0472">Membrane</keyword>
<dbReference type="CDD" id="cd00082">
    <property type="entry name" value="HisKA"/>
    <property type="match status" value="1"/>
</dbReference>
<keyword evidence="7 14" id="KW-0418">Kinase</keyword>
<evidence type="ECO:0000256" key="4">
    <source>
        <dbReference type="ARBA" id="ARBA00022553"/>
    </source>
</evidence>
<dbReference type="Gene3D" id="3.30.565.10">
    <property type="entry name" value="Histidine kinase-like ATPase, C-terminal domain"/>
    <property type="match status" value="1"/>
</dbReference>
<evidence type="ECO:0000256" key="3">
    <source>
        <dbReference type="ARBA" id="ARBA00012438"/>
    </source>
</evidence>
<evidence type="ECO:0000256" key="9">
    <source>
        <dbReference type="ARBA" id="ARBA00023012"/>
    </source>
</evidence>
<sequence length="462" mass="49044">MKHRLAPVGRLAMQFGLAFALSMALVGVVVFAVAELRIASRIDAALAYHSHKFVADTDEVLRPTALVAGRIADWQRRKVMSERTYLLFDAKGMRVAGRLGLPPLREGYSDVLYKGGGRSWQKGRALTRRLTDGGLFVVVQQSEAAESLRSILFPLIAAVLGCALLAGLVATFLFARLTARRLHATQSTAAAIAAGDLSKRIAADTLDGMFAAQARTLNAMLDRMELVVNTQRQFASALAHDLRTPLTRLKGMLARARSVSASSGGDAGRTVEQAERECAAIIAIFEALLRLSEIEAGRHANALQVHALDELVRDAVETMEPVVADAGSILRCAVPDSELPIFGDEALITQLLINLLENVVTHTPAGTRATVSLAGDGDRAVLTIADDGPGLAPGDRQRVLRPFERGMAARANGSGLGLAIARAIVEFHGGGLELGENSPGLVVTIRLPLAAGGPERSLLRAA</sequence>
<evidence type="ECO:0000259" key="13">
    <source>
        <dbReference type="PROSITE" id="PS50885"/>
    </source>
</evidence>
<dbReference type="InterPro" id="IPR036097">
    <property type="entry name" value="HisK_dim/P_sf"/>
</dbReference>
<dbReference type="PROSITE" id="PS50109">
    <property type="entry name" value="HIS_KIN"/>
    <property type="match status" value="1"/>
</dbReference>
<dbReference type="InterPro" id="IPR050428">
    <property type="entry name" value="TCS_sensor_his_kinase"/>
</dbReference>
<dbReference type="CDD" id="cd00075">
    <property type="entry name" value="HATPase"/>
    <property type="match status" value="1"/>
</dbReference>
<feature type="domain" description="Histidine kinase" evidence="12">
    <location>
        <begin position="237"/>
        <end position="451"/>
    </location>
</feature>
<dbReference type="SMART" id="SM00387">
    <property type="entry name" value="HATPase_c"/>
    <property type="match status" value="1"/>
</dbReference>
<dbReference type="InterPro" id="IPR003594">
    <property type="entry name" value="HATPase_dom"/>
</dbReference>
<dbReference type="Gene3D" id="1.10.287.130">
    <property type="match status" value="1"/>
</dbReference>
<dbReference type="Proteomes" id="UP000566813">
    <property type="component" value="Unassembled WGS sequence"/>
</dbReference>
<keyword evidence="5" id="KW-0808">Transferase</keyword>
<evidence type="ECO:0000256" key="8">
    <source>
        <dbReference type="ARBA" id="ARBA00022989"/>
    </source>
</evidence>
<dbReference type="GO" id="GO:0000155">
    <property type="term" value="F:phosphorelay sensor kinase activity"/>
    <property type="evidence" value="ECO:0007669"/>
    <property type="project" value="InterPro"/>
</dbReference>
<dbReference type="GO" id="GO:0005886">
    <property type="term" value="C:plasma membrane"/>
    <property type="evidence" value="ECO:0007669"/>
    <property type="project" value="TreeGrafter"/>
</dbReference>
<dbReference type="SUPFAM" id="SSF55874">
    <property type="entry name" value="ATPase domain of HSP90 chaperone/DNA topoisomerase II/histidine kinase"/>
    <property type="match status" value="1"/>
</dbReference>
<name>A0A7X1FQX2_9SPHN</name>
<keyword evidence="15" id="KW-1185">Reference proteome</keyword>
<accession>A0A7X1FQX2</accession>
<dbReference type="Pfam" id="PF02518">
    <property type="entry name" value="HATPase_c"/>
    <property type="match status" value="1"/>
</dbReference>
<feature type="transmembrane region" description="Helical" evidence="11">
    <location>
        <begin position="151"/>
        <end position="175"/>
    </location>
</feature>
<dbReference type="InterPro" id="IPR004358">
    <property type="entry name" value="Sig_transdc_His_kin-like_C"/>
</dbReference>
<feature type="domain" description="HAMP" evidence="13">
    <location>
        <begin position="176"/>
        <end position="229"/>
    </location>
</feature>
<dbReference type="InterPro" id="IPR003660">
    <property type="entry name" value="HAMP_dom"/>
</dbReference>
<dbReference type="Gene3D" id="6.10.340.10">
    <property type="match status" value="1"/>
</dbReference>
<evidence type="ECO:0000256" key="7">
    <source>
        <dbReference type="ARBA" id="ARBA00022777"/>
    </source>
</evidence>
<dbReference type="AlphaFoldDB" id="A0A7X1FQX2"/>
<dbReference type="SUPFAM" id="SSF47384">
    <property type="entry name" value="Homodimeric domain of signal transducing histidine kinase"/>
    <property type="match status" value="1"/>
</dbReference>
<dbReference type="RefSeq" id="WP_185663603.1">
    <property type="nucleotide sequence ID" value="NZ_JACLAW010000005.1"/>
</dbReference>
<dbReference type="EMBL" id="JACLAW010000005">
    <property type="protein sequence ID" value="MBC2665331.1"/>
    <property type="molecule type" value="Genomic_DNA"/>
</dbReference>
<dbReference type="EC" id="2.7.13.3" evidence="3"/>
<evidence type="ECO:0000313" key="15">
    <source>
        <dbReference type="Proteomes" id="UP000566813"/>
    </source>
</evidence>
<proteinExistence type="predicted"/>
<keyword evidence="4" id="KW-0597">Phosphoprotein</keyword>
<reference evidence="14 15" key="1">
    <citation type="submission" date="2020-08" db="EMBL/GenBank/DDBJ databases">
        <title>The genome sequence of type strain Novosphingobium flavum NBRC 111647.</title>
        <authorList>
            <person name="Liu Y."/>
        </authorList>
    </citation>
    <scope>NUCLEOTIDE SEQUENCE [LARGE SCALE GENOMIC DNA]</scope>
    <source>
        <strain evidence="14 15">NBRC 111647</strain>
    </source>
</reference>
<dbReference type="SMART" id="SM00388">
    <property type="entry name" value="HisKA"/>
    <property type="match status" value="1"/>
</dbReference>
<dbReference type="InterPro" id="IPR003661">
    <property type="entry name" value="HisK_dim/P_dom"/>
</dbReference>
<gene>
    <name evidence="14" type="ORF">H7F51_07350</name>
</gene>
<comment type="subcellular location">
    <subcellularLocation>
        <location evidence="2">Membrane</location>
    </subcellularLocation>
</comment>
<dbReference type="InterPro" id="IPR005467">
    <property type="entry name" value="His_kinase_dom"/>
</dbReference>
<dbReference type="PANTHER" id="PTHR45436">
    <property type="entry name" value="SENSOR HISTIDINE KINASE YKOH"/>
    <property type="match status" value="1"/>
</dbReference>
<comment type="catalytic activity">
    <reaction evidence="1">
        <text>ATP + protein L-histidine = ADP + protein N-phospho-L-histidine.</text>
        <dbReference type="EC" id="2.7.13.3"/>
    </reaction>
</comment>
<evidence type="ECO:0000256" key="11">
    <source>
        <dbReference type="SAM" id="Phobius"/>
    </source>
</evidence>
<evidence type="ECO:0000259" key="12">
    <source>
        <dbReference type="PROSITE" id="PS50109"/>
    </source>
</evidence>
<keyword evidence="6 11" id="KW-0812">Transmembrane</keyword>
<evidence type="ECO:0000256" key="2">
    <source>
        <dbReference type="ARBA" id="ARBA00004370"/>
    </source>
</evidence>
<feature type="transmembrane region" description="Helical" evidence="11">
    <location>
        <begin position="12"/>
        <end position="34"/>
    </location>
</feature>
<dbReference type="PROSITE" id="PS50885">
    <property type="entry name" value="HAMP"/>
    <property type="match status" value="1"/>
</dbReference>
<comment type="caution">
    <text evidence="14">The sequence shown here is derived from an EMBL/GenBank/DDBJ whole genome shotgun (WGS) entry which is preliminary data.</text>
</comment>
<evidence type="ECO:0000256" key="10">
    <source>
        <dbReference type="ARBA" id="ARBA00023136"/>
    </source>
</evidence>
<dbReference type="PANTHER" id="PTHR45436:SF8">
    <property type="entry name" value="HISTIDINE KINASE"/>
    <property type="match status" value="1"/>
</dbReference>
<dbReference type="PRINTS" id="PR00344">
    <property type="entry name" value="BCTRLSENSOR"/>
</dbReference>
<evidence type="ECO:0000313" key="14">
    <source>
        <dbReference type="EMBL" id="MBC2665331.1"/>
    </source>
</evidence>
<protein>
    <recommendedName>
        <fullName evidence="3">histidine kinase</fullName>
        <ecNumber evidence="3">2.7.13.3</ecNumber>
    </recommendedName>
</protein>
<organism evidence="14 15">
    <name type="scientific">Novosphingobium flavum</name>
    <dbReference type="NCBI Taxonomy" id="1778672"/>
    <lineage>
        <taxon>Bacteria</taxon>
        <taxon>Pseudomonadati</taxon>
        <taxon>Pseudomonadota</taxon>
        <taxon>Alphaproteobacteria</taxon>
        <taxon>Sphingomonadales</taxon>
        <taxon>Sphingomonadaceae</taxon>
        <taxon>Novosphingobium</taxon>
    </lineage>
</organism>
<keyword evidence="8 11" id="KW-1133">Transmembrane helix</keyword>
<dbReference type="Pfam" id="PF00512">
    <property type="entry name" value="HisKA"/>
    <property type="match status" value="1"/>
</dbReference>
<keyword evidence="9" id="KW-0902">Two-component regulatory system</keyword>
<dbReference type="InterPro" id="IPR036890">
    <property type="entry name" value="HATPase_C_sf"/>
</dbReference>
<evidence type="ECO:0000256" key="1">
    <source>
        <dbReference type="ARBA" id="ARBA00000085"/>
    </source>
</evidence>